<keyword evidence="1" id="KW-0472">Membrane</keyword>
<feature type="transmembrane region" description="Helical" evidence="1">
    <location>
        <begin position="203"/>
        <end position="222"/>
    </location>
</feature>
<evidence type="ECO:0000256" key="1">
    <source>
        <dbReference type="SAM" id="Phobius"/>
    </source>
</evidence>
<evidence type="ECO:0000313" key="2">
    <source>
        <dbReference type="EMBL" id="MFD1020962.1"/>
    </source>
</evidence>
<dbReference type="EMBL" id="JBHTKL010000006">
    <property type="protein sequence ID" value="MFD1020962.1"/>
    <property type="molecule type" value="Genomic_DNA"/>
</dbReference>
<keyword evidence="1" id="KW-0812">Transmembrane</keyword>
<feature type="transmembrane region" description="Helical" evidence="1">
    <location>
        <begin position="136"/>
        <end position="160"/>
    </location>
</feature>
<organism evidence="2 3">
    <name type="scientific">Thalassobacillus hwangdonensis</name>
    <dbReference type="NCBI Taxonomy" id="546108"/>
    <lineage>
        <taxon>Bacteria</taxon>
        <taxon>Bacillati</taxon>
        <taxon>Bacillota</taxon>
        <taxon>Bacilli</taxon>
        <taxon>Bacillales</taxon>
        <taxon>Bacillaceae</taxon>
        <taxon>Thalassobacillus</taxon>
    </lineage>
</organism>
<protein>
    <submittedName>
        <fullName evidence="2">DUF4386 domain-containing protein</fullName>
    </submittedName>
</protein>
<gene>
    <name evidence="2" type="ORF">ACFQ2J_17365</name>
</gene>
<dbReference type="Proteomes" id="UP001596990">
    <property type="component" value="Unassembled WGS sequence"/>
</dbReference>
<feature type="transmembrane region" description="Helical" evidence="1">
    <location>
        <begin position="59"/>
        <end position="85"/>
    </location>
</feature>
<accession>A0ABW3L533</accession>
<keyword evidence="1" id="KW-1133">Transmembrane helix</keyword>
<reference evidence="3" key="1">
    <citation type="journal article" date="2019" name="Int. J. Syst. Evol. Microbiol.">
        <title>The Global Catalogue of Microorganisms (GCM) 10K type strain sequencing project: providing services to taxonomists for standard genome sequencing and annotation.</title>
        <authorList>
            <consortium name="The Broad Institute Genomics Platform"/>
            <consortium name="The Broad Institute Genome Sequencing Center for Infectious Disease"/>
            <person name="Wu L."/>
            <person name="Ma J."/>
        </authorList>
    </citation>
    <scope>NUCLEOTIDE SEQUENCE [LARGE SCALE GENOMIC DNA]</scope>
    <source>
        <strain evidence="3">CCUG 56607</strain>
    </source>
</reference>
<feature type="transmembrane region" description="Helical" evidence="1">
    <location>
        <begin position="14"/>
        <end position="36"/>
    </location>
</feature>
<dbReference type="RefSeq" id="WP_386063564.1">
    <property type="nucleotide sequence ID" value="NZ_JBHTKL010000006.1"/>
</dbReference>
<feature type="transmembrane region" description="Helical" evidence="1">
    <location>
        <begin position="172"/>
        <end position="191"/>
    </location>
</feature>
<comment type="caution">
    <text evidence="2">The sequence shown here is derived from an EMBL/GenBank/DDBJ whole genome shotgun (WGS) entry which is preliminary data.</text>
</comment>
<keyword evidence="3" id="KW-1185">Reference proteome</keyword>
<evidence type="ECO:0000313" key="3">
    <source>
        <dbReference type="Proteomes" id="UP001596990"/>
    </source>
</evidence>
<sequence length="239" mass="25641">MTTTITFGSAQRKAAIIAGVSLIIMTLAAMFSYGYVHSSLIVEGDAGATFENLQASLPLFHFGILGWMVIILTDIVVSWAFYIVLKPVHAGYSLLVGWLRILYTAILATAVAQLVIASKTIQAPETSASQVMQSVIGFEAIWSIGLIVFGVHLMLAGYVAIKSITIPKVISILLMVAGGCYALIHSMYNFFPSIENLTGTLESILSLPMMAGESGFGIWLLFKGIKAKTVTRRSLKGAS</sequence>
<name>A0ABW3L533_9BACI</name>
<dbReference type="InterPro" id="IPR025495">
    <property type="entry name" value="DUF4386"/>
</dbReference>
<feature type="transmembrane region" description="Helical" evidence="1">
    <location>
        <begin position="97"/>
        <end position="116"/>
    </location>
</feature>
<dbReference type="Pfam" id="PF14329">
    <property type="entry name" value="DUF4386"/>
    <property type="match status" value="1"/>
</dbReference>
<proteinExistence type="predicted"/>